<dbReference type="PANTHER" id="PTHR43194:SF2">
    <property type="entry name" value="PEROXISOMAL MEMBRANE PROTEIN LPX1"/>
    <property type="match status" value="1"/>
</dbReference>
<proteinExistence type="predicted"/>
<dbReference type="InterPro" id="IPR000639">
    <property type="entry name" value="Epox_hydrolase-like"/>
</dbReference>
<dbReference type="EMBL" id="SMFZ01000001">
    <property type="protein sequence ID" value="TCK24588.1"/>
    <property type="molecule type" value="Genomic_DNA"/>
</dbReference>
<dbReference type="AlphaFoldDB" id="A0A4R1HR19"/>
<keyword evidence="3" id="KW-1185">Reference proteome</keyword>
<accession>A0A4R1HR19</accession>
<sequence>MTVERGTVSLAVEEAGAGSPVVMLMGAGSPGRVWQAYQVPALVPDGYRVLLPDLRGVGGSAGADASGLAELADDVVAVIEDRVGGPAALVGTSLGARVAWEVALRRPDLVTGLCLLAVQMRAAAVSTVHAMAQIDLGTGPDRPSRSARAALGAAGLSPESLADDRDAEDWFDMLDMAPWPMPDGAVAQFRVAMADFPAGAPRCPTTVVAFADDAVCPPRLCREVADAIGRARFRTVAAAGHLGYLERPDDVNALILDFLRDLSTDEPNTDDRGGRP</sequence>
<evidence type="ECO:0000259" key="1">
    <source>
        <dbReference type="Pfam" id="PF12697"/>
    </source>
</evidence>
<dbReference type="InterPro" id="IPR029058">
    <property type="entry name" value="AB_hydrolase_fold"/>
</dbReference>
<feature type="domain" description="AB hydrolase-1" evidence="1">
    <location>
        <begin position="23"/>
        <end position="253"/>
    </location>
</feature>
<dbReference type="RefSeq" id="WP_132421017.1">
    <property type="nucleotide sequence ID" value="NZ_SMFZ01000001.1"/>
</dbReference>
<dbReference type="InterPro" id="IPR050228">
    <property type="entry name" value="Carboxylesterase_BioH"/>
</dbReference>
<dbReference type="PRINTS" id="PR00412">
    <property type="entry name" value="EPOXHYDRLASE"/>
</dbReference>
<dbReference type="Gene3D" id="3.40.50.1820">
    <property type="entry name" value="alpha/beta hydrolase"/>
    <property type="match status" value="1"/>
</dbReference>
<dbReference type="Proteomes" id="UP000295560">
    <property type="component" value="Unassembled WGS sequence"/>
</dbReference>
<dbReference type="InterPro" id="IPR000073">
    <property type="entry name" value="AB_hydrolase_1"/>
</dbReference>
<protein>
    <submittedName>
        <fullName evidence="2">Pimeloyl-ACP methyl ester carboxylesterase</fullName>
    </submittedName>
</protein>
<gene>
    <name evidence="2" type="ORF">EV378_0362</name>
</gene>
<dbReference type="Pfam" id="PF12697">
    <property type="entry name" value="Abhydrolase_6"/>
    <property type="match status" value="1"/>
</dbReference>
<dbReference type="PANTHER" id="PTHR43194">
    <property type="entry name" value="HYDROLASE ALPHA/BETA FOLD FAMILY"/>
    <property type="match status" value="1"/>
</dbReference>
<dbReference type="PRINTS" id="PR00111">
    <property type="entry name" value="ABHYDROLASE"/>
</dbReference>
<reference evidence="2 3" key="1">
    <citation type="submission" date="2019-03" db="EMBL/GenBank/DDBJ databases">
        <title>Sequencing the genomes of 1000 actinobacteria strains.</title>
        <authorList>
            <person name="Klenk H.-P."/>
        </authorList>
    </citation>
    <scope>NUCLEOTIDE SEQUENCE [LARGE SCALE GENOMIC DNA]</scope>
    <source>
        <strain evidence="2 3">DSM 44969</strain>
    </source>
</reference>
<dbReference type="OrthoDB" id="3210844at2"/>
<evidence type="ECO:0000313" key="3">
    <source>
        <dbReference type="Proteomes" id="UP000295560"/>
    </source>
</evidence>
<dbReference type="GO" id="GO:0003824">
    <property type="term" value="F:catalytic activity"/>
    <property type="evidence" value="ECO:0007669"/>
    <property type="project" value="InterPro"/>
</dbReference>
<name>A0A4R1HR19_PSEEN</name>
<dbReference type="SUPFAM" id="SSF53474">
    <property type="entry name" value="alpha/beta-Hydrolases"/>
    <property type="match status" value="1"/>
</dbReference>
<comment type="caution">
    <text evidence="2">The sequence shown here is derived from an EMBL/GenBank/DDBJ whole genome shotgun (WGS) entry which is preliminary data.</text>
</comment>
<organism evidence="2 3">
    <name type="scientific">Pseudonocardia endophytica</name>
    <dbReference type="NCBI Taxonomy" id="401976"/>
    <lineage>
        <taxon>Bacteria</taxon>
        <taxon>Bacillati</taxon>
        <taxon>Actinomycetota</taxon>
        <taxon>Actinomycetes</taxon>
        <taxon>Pseudonocardiales</taxon>
        <taxon>Pseudonocardiaceae</taxon>
        <taxon>Pseudonocardia</taxon>
    </lineage>
</organism>
<evidence type="ECO:0000313" key="2">
    <source>
        <dbReference type="EMBL" id="TCK24588.1"/>
    </source>
</evidence>